<dbReference type="AlphaFoldDB" id="A0A1U9LG21"/>
<accession>A0A1U9LG21</accession>
<protein>
    <submittedName>
        <fullName evidence="2">Uncharacterized protein</fullName>
    </submittedName>
</protein>
<name>A0A1U9LG21_9PROT</name>
<dbReference type="Proteomes" id="UP000189055">
    <property type="component" value="Chromosome"/>
</dbReference>
<sequence length="189" mass="20754">MTRKPGRPPAQSDLLGAPPGHETVAADRKTKARRTARAARPRSEGVKKPEPPLQADLFTSPLPPRPRPPRTRFDAEELRLSVVPASGFSAQAAPDSWLYLVTDTEDASHLLANGLPLRKIYPPLLTERGGVAHWLMKMTEDPPGLFATTPVVLRLRRAMVAGWLEPDPDHSAEFSAPCYLLSGSRQEQD</sequence>
<evidence type="ECO:0000313" key="2">
    <source>
        <dbReference type="EMBL" id="AQT05230.1"/>
    </source>
</evidence>
<evidence type="ECO:0000256" key="1">
    <source>
        <dbReference type="SAM" id="MobiDB-lite"/>
    </source>
</evidence>
<organism evidence="2 3">
    <name type="scientific">Acetobacter persici</name>
    <dbReference type="NCBI Taxonomy" id="1076596"/>
    <lineage>
        <taxon>Bacteria</taxon>
        <taxon>Pseudomonadati</taxon>
        <taxon>Pseudomonadota</taxon>
        <taxon>Alphaproteobacteria</taxon>
        <taxon>Acetobacterales</taxon>
        <taxon>Acetobacteraceae</taxon>
        <taxon>Acetobacter</taxon>
    </lineage>
</organism>
<feature type="compositionally biased region" description="Basic residues" evidence="1">
    <location>
        <begin position="30"/>
        <end position="40"/>
    </location>
</feature>
<evidence type="ECO:0000313" key="3">
    <source>
        <dbReference type="Proteomes" id="UP000189055"/>
    </source>
</evidence>
<dbReference type="KEGG" id="aper:A0U91_10485"/>
<feature type="region of interest" description="Disordered" evidence="1">
    <location>
        <begin position="1"/>
        <end position="71"/>
    </location>
</feature>
<dbReference type="RefSeq" id="WP_077931015.1">
    <property type="nucleotide sequence ID" value="NZ_JAERKV010000006.1"/>
</dbReference>
<dbReference type="EMBL" id="CP014687">
    <property type="protein sequence ID" value="AQT05230.1"/>
    <property type="molecule type" value="Genomic_DNA"/>
</dbReference>
<gene>
    <name evidence="2" type="ORF">A0U91_10485</name>
</gene>
<reference evidence="2 3" key="1">
    <citation type="submission" date="2016-03" db="EMBL/GenBank/DDBJ databases">
        <title>Acetic acid bacteria sequencing.</title>
        <authorList>
            <person name="Brandt J."/>
            <person name="Jakob F."/>
            <person name="Vogel R.F."/>
        </authorList>
    </citation>
    <scope>NUCLEOTIDE SEQUENCE [LARGE SCALE GENOMIC DNA]</scope>
    <source>
        <strain evidence="2 3">TMW2.1084</strain>
    </source>
</reference>
<proteinExistence type="predicted"/>
<dbReference type="STRING" id="1076596.A0U91_10485"/>
<feature type="compositionally biased region" description="Basic and acidic residues" evidence="1">
    <location>
        <begin position="41"/>
        <end position="50"/>
    </location>
</feature>